<proteinExistence type="predicted"/>
<keyword evidence="3" id="KW-0732">Signal</keyword>
<comment type="caution">
    <text evidence="4">The sequence shown here is derived from an EMBL/GenBank/DDBJ whole genome shotgun (WGS) entry which is preliminary data.</text>
</comment>
<keyword evidence="2" id="KW-0812">Transmembrane</keyword>
<keyword evidence="5" id="KW-1185">Reference proteome</keyword>
<gene>
    <name evidence="4" type="ORF">GCM10010406_10080</name>
</gene>
<feature type="signal peptide" evidence="3">
    <location>
        <begin position="1"/>
        <end position="24"/>
    </location>
</feature>
<evidence type="ECO:0000313" key="4">
    <source>
        <dbReference type="EMBL" id="GAA2475951.1"/>
    </source>
</evidence>
<evidence type="ECO:0000256" key="1">
    <source>
        <dbReference type="SAM" id="MobiDB-lite"/>
    </source>
</evidence>
<dbReference type="Proteomes" id="UP001501358">
    <property type="component" value="Unassembled WGS sequence"/>
</dbReference>
<feature type="chain" id="PRO_5046844754" evidence="3">
    <location>
        <begin position="25"/>
        <end position="457"/>
    </location>
</feature>
<feature type="compositionally biased region" description="Gly residues" evidence="1">
    <location>
        <begin position="221"/>
        <end position="246"/>
    </location>
</feature>
<dbReference type="RefSeq" id="WP_344381890.1">
    <property type="nucleotide sequence ID" value="NZ_BAAATA010000004.1"/>
</dbReference>
<feature type="transmembrane region" description="Helical" evidence="2">
    <location>
        <begin position="421"/>
        <end position="444"/>
    </location>
</feature>
<reference evidence="4 5" key="1">
    <citation type="journal article" date="2019" name="Int. J. Syst. Evol. Microbiol.">
        <title>The Global Catalogue of Microorganisms (GCM) 10K type strain sequencing project: providing services to taxonomists for standard genome sequencing and annotation.</title>
        <authorList>
            <consortium name="The Broad Institute Genomics Platform"/>
            <consortium name="The Broad Institute Genome Sequencing Center for Infectious Disease"/>
            <person name="Wu L."/>
            <person name="Ma J."/>
        </authorList>
    </citation>
    <scope>NUCLEOTIDE SEQUENCE [LARGE SCALE GENOMIC DNA]</scope>
    <source>
        <strain evidence="4 5">JCM 6307</strain>
    </source>
</reference>
<protein>
    <submittedName>
        <fullName evidence="4">Uncharacterized protein</fullName>
    </submittedName>
</protein>
<keyword evidence="2" id="KW-0472">Membrane</keyword>
<evidence type="ECO:0000256" key="3">
    <source>
        <dbReference type="SAM" id="SignalP"/>
    </source>
</evidence>
<evidence type="ECO:0000256" key="2">
    <source>
        <dbReference type="SAM" id="Phobius"/>
    </source>
</evidence>
<feature type="region of interest" description="Disordered" evidence="1">
    <location>
        <begin position="29"/>
        <end position="48"/>
    </location>
</feature>
<keyword evidence="2" id="KW-1133">Transmembrane helix</keyword>
<feature type="region of interest" description="Disordered" evidence="1">
    <location>
        <begin position="389"/>
        <end position="413"/>
    </location>
</feature>
<accession>A0ABN3L1B7</accession>
<feature type="region of interest" description="Disordered" evidence="1">
    <location>
        <begin position="200"/>
        <end position="254"/>
    </location>
</feature>
<sequence length="457" mass="46653">MHRPRRRAGTTAVLGVLLAGAALAATGPARASGAAPHTPVRAAPASGPAVTGHAYRFVGEKVAGGGRGSQAPEIGPGQYLDTIGPGETRWYAAELDASSAADLSATAVPRPGSAVASGDGLDLRLRRADEYAYTCGTAAARFGRDESAGLLTAAVSRIPGAGDSPTCDRKGRYLLSVTRVAGHGPARDRWPLELRMGTEGARQDRAASGPDGGPLPEDGLRPGGSRSGRAGGPRGGTAVPTGGGSGFNDARRIGPGEWRDEVLPARTRFYRIRLGWGQRLRYTVESGGPAGPDRPASPRVRASVYSPGRARVSGARGPEAQPDDRVLVAGGTVPVAWANRWDEQRSVASVRSSGDYYLAVSWESGAKPRTSAALPVVLRVSVLGEELAGPQQRAPAAAGSDAPETDSAKAGDTVPSAGRGFMIVAAALGAAGLVLATFAALAALRQRSAYEGPGVGR</sequence>
<evidence type="ECO:0000313" key="5">
    <source>
        <dbReference type="Proteomes" id="UP001501358"/>
    </source>
</evidence>
<organism evidence="4 5">
    <name type="scientific">Streptomyces thermolineatus</name>
    <dbReference type="NCBI Taxonomy" id="44033"/>
    <lineage>
        <taxon>Bacteria</taxon>
        <taxon>Bacillati</taxon>
        <taxon>Actinomycetota</taxon>
        <taxon>Actinomycetes</taxon>
        <taxon>Kitasatosporales</taxon>
        <taxon>Streptomycetaceae</taxon>
        <taxon>Streptomyces</taxon>
    </lineage>
</organism>
<name>A0ABN3L1B7_9ACTN</name>
<dbReference type="EMBL" id="BAAATA010000004">
    <property type="protein sequence ID" value="GAA2475951.1"/>
    <property type="molecule type" value="Genomic_DNA"/>
</dbReference>
<feature type="compositionally biased region" description="Low complexity" evidence="1">
    <location>
        <begin position="389"/>
        <end position="399"/>
    </location>
</feature>